<sequence>MIKKILPAQAYRKLASLYADMQSSYSAHAQALGLSCDGCLQNCCTSFFQHHTRIEWAYLLHGLSELPSDRRAVYEERARAYVRDATAALSRGEHPAIMCPLNDDGRCGVYAHRLMICRLHGVPNRLRYPNGRSVDFPGCFRSQELCAERDSFPVLDRTTLYTRLMELEVQFVGPRQIRALPRVDLTLAEMIVQGSPKL</sequence>
<gene>
    <name evidence="1" type="ordered locus">Dbac_0516</name>
</gene>
<dbReference type="KEGG" id="dba:Dbac_0516"/>
<dbReference type="EMBL" id="CP001629">
    <property type="protein sequence ID" value="ACU88640.1"/>
    <property type="molecule type" value="Genomic_DNA"/>
</dbReference>
<keyword evidence="2" id="KW-1185">Reference proteome</keyword>
<evidence type="ECO:0000313" key="1">
    <source>
        <dbReference type="EMBL" id="ACU88640.1"/>
    </source>
</evidence>
<name>C7LWE8_DESBD</name>
<evidence type="ECO:0000313" key="2">
    <source>
        <dbReference type="Proteomes" id="UP000002216"/>
    </source>
</evidence>
<proteinExistence type="predicted"/>
<reference evidence="1 2" key="1">
    <citation type="journal article" date="2009" name="Stand. Genomic Sci.">
        <title>Complete genome sequence of Desulfomicrobium baculatum type strain (X).</title>
        <authorList>
            <person name="Copeland A."/>
            <person name="Spring S."/>
            <person name="Goker M."/>
            <person name="Schneider S."/>
            <person name="Lapidus A."/>
            <person name="Del Rio T.G."/>
            <person name="Tice H."/>
            <person name="Cheng J.F."/>
            <person name="Chen F."/>
            <person name="Nolan M."/>
            <person name="Bruce D."/>
            <person name="Goodwin L."/>
            <person name="Pitluck S."/>
            <person name="Ivanova N."/>
            <person name="Mavrommatis K."/>
            <person name="Ovchinnikova G."/>
            <person name="Pati A."/>
            <person name="Chen A."/>
            <person name="Palaniappan K."/>
            <person name="Land M."/>
            <person name="Hauser L."/>
            <person name="Chang Y.J."/>
            <person name="Jeffries C.C."/>
            <person name="Meincke L."/>
            <person name="Sims D."/>
            <person name="Brettin T."/>
            <person name="Detter J.C."/>
            <person name="Han C."/>
            <person name="Chain P."/>
            <person name="Bristow J."/>
            <person name="Eisen J.A."/>
            <person name="Markowitz V."/>
            <person name="Hugenholtz P."/>
            <person name="Kyrpides N.C."/>
            <person name="Klenk H.P."/>
            <person name="Lucas S."/>
        </authorList>
    </citation>
    <scope>NUCLEOTIDE SEQUENCE [LARGE SCALE GENOMIC DNA]</scope>
    <source>
        <strain evidence="2">DSM 4028 / VKM B-1378 / X</strain>
    </source>
</reference>
<dbReference type="AlphaFoldDB" id="C7LWE8"/>
<accession>C7LWE8</accession>
<dbReference type="Proteomes" id="UP000002216">
    <property type="component" value="Chromosome"/>
</dbReference>
<dbReference type="STRING" id="525897.Dbac_0516"/>
<organism evidence="1 2">
    <name type="scientific">Desulfomicrobium baculatum (strain DSM 4028 / VKM B-1378 / X)</name>
    <name type="common">Desulfovibrio baculatus</name>
    <dbReference type="NCBI Taxonomy" id="525897"/>
    <lineage>
        <taxon>Bacteria</taxon>
        <taxon>Pseudomonadati</taxon>
        <taxon>Thermodesulfobacteriota</taxon>
        <taxon>Desulfovibrionia</taxon>
        <taxon>Desulfovibrionales</taxon>
        <taxon>Desulfomicrobiaceae</taxon>
        <taxon>Desulfomicrobium</taxon>
    </lineage>
</organism>
<protein>
    <submittedName>
        <fullName evidence="1">Uncharacterized protein</fullName>
    </submittedName>
</protein>
<dbReference type="eggNOG" id="COG0727">
    <property type="taxonomic scope" value="Bacteria"/>
</dbReference>
<dbReference type="HOGENOM" id="CLU_1364398_0_0_7"/>